<dbReference type="GO" id="GO:0016705">
    <property type="term" value="F:oxidoreductase activity, acting on paired donors, with incorporation or reduction of molecular oxygen"/>
    <property type="evidence" value="ECO:0007669"/>
    <property type="project" value="InterPro"/>
</dbReference>
<gene>
    <name evidence="1" type="ORF">ENSA7_62830</name>
</gene>
<dbReference type="InterPro" id="IPR036396">
    <property type="entry name" value="Cyt_P450_sf"/>
</dbReference>
<accession>A0A2S9Y3G5</accession>
<name>A0A2S9Y3G5_9BACT</name>
<dbReference type="InterPro" id="IPR001128">
    <property type="entry name" value="Cyt_P450"/>
</dbReference>
<comment type="caution">
    <text evidence="1">The sequence shown here is derived from an EMBL/GenBank/DDBJ whole genome shotgun (WGS) entry which is preliminary data.</text>
</comment>
<sequence length="116" mass="12540">MDQLLSRREQLAPAQDAARAGDALLVGRYVNEAMRFAPIGPGVLRTTTRDFVVGRDRWYATTVPKGTTVMIATQSAMFDDALFDDPDDFASTVTSTTSCCTDQVSTITSASTSPRL</sequence>
<dbReference type="EMBL" id="PVNL01000120">
    <property type="protein sequence ID" value="PRP99643.1"/>
    <property type="molecule type" value="Genomic_DNA"/>
</dbReference>
<dbReference type="Gene3D" id="1.10.630.10">
    <property type="entry name" value="Cytochrome P450"/>
    <property type="match status" value="1"/>
</dbReference>
<dbReference type="OrthoDB" id="9764248at2"/>
<protein>
    <submittedName>
        <fullName evidence="1">Cytochrome P450</fullName>
    </submittedName>
</protein>
<dbReference type="SUPFAM" id="SSF48264">
    <property type="entry name" value="Cytochrome P450"/>
    <property type="match status" value="1"/>
</dbReference>
<evidence type="ECO:0000313" key="2">
    <source>
        <dbReference type="Proteomes" id="UP000238823"/>
    </source>
</evidence>
<dbReference type="GO" id="GO:0004497">
    <property type="term" value="F:monooxygenase activity"/>
    <property type="evidence" value="ECO:0007669"/>
    <property type="project" value="InterPro"/>
</dbReference>
<dbReference type="GO" id="GO:0020037">
    <property type="term" value="F:heme binding"/>
    <property type="evidence" value="ECO:0007669"/>
    <property type="project" value="InterPro"/>
</dbReference>
<dbReference type="RefSeq" id="WP_106093134.1">
    <property type="nucleotide sequence ID" value="NZ_PVNL01000120.1"/>
</dbReference>
<reference evidence="1 2" key="1">
    <citation type="submission" date="2018-03" db="EMBL/GenBank/DDBJ databases">
        <title>Draft Genome Sequences of the Obligatory Marine Myxobacteria Enhygromyxa salina SWB007.</title>
        <authorList>
            <person name="Poehlein A."/>
            <person name="Moghaddam J.A."/>
            <person name="Harms H."/>
            <person name="Alanjari M."/>
            <person name="Koenig G.M."/>
            <person name="Daniel R."/>
            <person name="Schaeberle T.F."/>
        </authorList>
    </citation>
    <scope>NUCLEOTIDE SEQUENCE [LARGE SCALE GENOMIC DNA]</scope>
    <source>
        <strain evidence="1 2">SWB007</strain>
    </source>
</reference>
<dbReference type="AlphaFoldDB" id="A0A2S9Y3G5"/>
<dbReference type="GO" id="GO:0005506">
    <property type="term" value="F:iron ion binding"/>
    <property type="evidence" value="ECO:0007669"/>
    <property type="project" value="InterPro"/>
</dbReference>
<dbReference type="Proteomes" id="UP000238823">
    <property type="component" value="Unassembled WGS sequence"/>
</dbReference>
<evidence type="ECO:0000313" key="1">
    <source>
        <dbReference type="EMBL" id="PRP99643.1"/>
    </source>
</evidence>
<proteinExistence type="predicted"/>
<dbReference type="Pfam" id="PF00067">
    <property type="entry name" value="p450"/>
    <property type="match status" value="1"/>
</dbReference>
<organism evidence="1 2">
    <name type="scientific">Enhygromyxa salina</name>
    <dbReference type="NCBI Taxonomy" id="215803"/>
    <lineage>
        <taxon>Bacteria</taxon>
        <taxon>Pseudomonadati</taxon>
        <taxon>Myxococcota</taxon>
        <taxon>Polyangia</taxon>
        <taxon>Nannocystales</taxon>
        <taxon>Nannocystaceae</taxon>
        <taxon>Enhygromyxa</taxon>
    </lineage>
</organism>